<comment type="caution">
    <text evidence="1">The sequence shown here is derived from an EMBL/GenBank/DDBJ whole genome shotgun (WGS) entry which is preliminary data.</text>
</comment>
<dbReference type="Proteomes" id="UP001189429">
    <property type="component" value="Unassembled WGS sequence"/>
</dbReference>
<proteinExistence type="predicted"/>
<keyword evidence="2" id="KW-1185">Reference proteome</keyword>
<evidence type="ECO:0000313" key="2">
    <source>
        <dbReference type="Proteomes" id="UP001189429"/>
    </source>
</evidence>
<dbReference type="EMBL" id="CAUYUJ010019204">
    <property type="protein sequence ID" value="CAK0889405.1"/>
    <property type="molecule type" value="Genomic_DNA"/>
</dbReference>
<evidence type="ECO:0008006" key="3">
    <source>
        <dbReference type="Google" id="ProtNLM"/>
    </source>
</evidence>
<protein>
    <recommendedName>
        <fullName evidence="3">Vitellogenin domain-containing protein</fullName>
    </recommendedName>
</protein>
<sequence length="381" mass="42908">MVAELATASSRWAPPPWRGALAIAFAAAAAGRALIHGDQLTQQQAKVYVYGTKQLDKVFVTTGVQDEVYVTTEHKDEVYVTTELKYEVYLTTEQKDEVYVTTELKDEVYVTTELKDEVYMTTNEQNEVYVTTDEQDEVYVTTDKETEVYLTTDEEYEVYVTTDKQDEVYVTMTEPGAERQGFGLKPPTFDGNEETWTEWSFVMRAYLGGQTTQTLKLLEAVEQRADPDISMAETLHRLGAEGVTATKKMFFALVMTVKGSAQMLLTRSVEDQNGALARRALIKRCEPATAMSAQNIMTAVLNVKNFPSDQAGSEQYHSDWGRDTRRCETASGEVFNAGVKRSIYLQKAPKNIITVRQMQSERSYDELVATTIQMLYLQAAT</sequence>
<accession>A0ABN9WW53</accession>
<gene>
    <name evidence="1" type="ORF">PCOR1329_LOCUS69931</name>
</gene>
<evidence type="ECO:0000313" key="1">
    <source>
        <dbReference type="EMBL" id="CAK0889405.1"/>
    </source>
</evidence>
<organism evidence="1 2">
    <name type="scientific">Prorocentrum cordatum</name>
    <dbReference type="NCBI Taxonomy" id="2364126"/>
    <lineage>
        <taxon>Eukaryota</taxon>
        <taxon>Sar</taxon>
        <taxon>Alveolata</taxon>
        <taxon>Dinophyceae</taxon>
        <taxon>Prorocentrales</taxon>
        <taxon>Prorocentraceae</taxon>
        <taxon>Prorocentrum</taxon>
    </lineage>
</organism>
<reference evidence="1" key="1">
    <citation type="submission" date="2023-10" db="EMBL/GenBank/DDBJ databases">
        <authorList>
            <person name="Chen Y."/>
            <person name="Shah S."/>
            <person name="Dougan E. K."/>
            <person name="Thang M."/>
            <person name="Chan C."/>
        </authorList>
    </citation>
    <scope>NUCLEOTIDE SEQUENCE [LARGE SCALE GENOMIC DNA]</scope>
</reference>
<feature type="non-terminal residue" evidence="1">
    <location>
        <position position="381"/>
    </location>
</feature>
<name>A0ABN9WW53_9DINO</name>